<dbReference type="PROSITE" id="PS00217">
    <property type="entry name" value="SUGAR_TRANSPORT_2"/>
    <property type="match status" value="1"/>
</dbReference>
<evidence type="ECO:0000256" key="12">
    <source>
        <dbReference type="ARBA" id="ARBA00029961"/>
    </source>
</evidence>
<dbReference type="NCBIfam" id="TIGR00879">
    <property type="entry name" value="SP"/>
    <property type="match status" value="1"/>
</dbReference>
<dbReference type="InterPro" id="IPR005829">
    <property type="entry name" value="Sugar_transporter_CS"/>
</dbReference>
<evidence type="ECO:0000256" key="5">
    <source>
        <dbReference type="ARBA" id="ARBA00015973"/>
    </source>
</evidence>
<evidence type="ECO:0000256" key="13">
    <source>
        <dbReference type="ARBA" id="ARBA00031099"/>
    </source>
</evidence>
<feature type="domain" description="Major facilitator superfamily (MFS) profile" evidence="16">
    <location>
        <begin position="36"/>
        <end position="477"/>
    </location>
</feature>
<feature type="transmembrane region" description="Helical" evidence="15">
    <location>
        <begin position="358"/>
        <end position="380"/>
    </location>
</feature>
<feature type="transmembrane region" description="Helical" evidence="15">
    <location>
        <begin position="84"/>
        <end position="104"/>
    </location>
</feature>
<dbReference type="FunFam" id="1.20.1250.20:FF:001511">
    <property type="entry name" value="Solute carrier family 2, facilitated glucose transporter member 5"/>
    <property type="match status" value="1"/>
</dbReference>
<evidence type="ECO:0000256" key="6">
    <source>
        <dbReference type="ARBA" id="ARBA00022448"/>
    </source>
</evidence>
<accession>A0A672GRS3</accession>
<dbReference type="Pfam" id="PF00083">
    <property type="entry name" value="Sugar_tr"/>
    <property type="match status" value="1"/>
</dbReference>
<dbReference type="InterPro" id="IPR003663">
    <property type="entry name" value="Sugar/inositol_transpt"/>
</dbReference>
<dbReference type="InterPro" id="IPR005828">
    <property type="entry name" value="MFS_sugar_transport-like"/>
</dbReference>
<name>A0A672GRS3_SALFA</name>
<evidence type="ECO:0000256" key="10">
    <source>
        <dbReference type="ARBA" id="ARBA00022989"/>
    </source>
</evidence>
<keyword evidence="6 14" id="KW-0813">Transport</keyword>
<evidence type="ECO:0000256" key="14">
    <source>
        <dbReference type="RuleBase" id="RU003346"/>
    </source>
</evidence>
<keyword evidence="8" id="KW-0762">Sugar transport</keyword>
<reference evidence="17" key="1">
    <citation type="submission" date="2019-06" db="EMBL/GenBank/DDBJ databases">
        <authorList>
            <consortium name="Wellcome Sanger Institute Data Sharing"/>
        </authorList>
    </citation>
    <scope>NUCLEOTIDE SEQUENCE [LARGE SCALE GENOMIC DNA]</scope>
</reference>
<dbReference type="InterPro" id="IPR036259">
    <property type="entry name" value="MFS_trans_sf"/>
</dbReference>
<evidence type="ECO:0000256" key="4">
    <source>
        <dbReference type="ARBA" id="ARBA00007004"/>
    </source>
</evidence>
<dbReference type="PROSITE" id="PS00216">
    <property type="entry name" value="SUGAR_TRANSPORT_1"/>
    <property type="match status" value="1"/>
</dbReference>
<sequence>GTHCVISKYIFEEEDERCLPLYRSVPQARGKALLLVIILGFGGNFQSGYHLTSLSSPTPFIQSFINSSWYERWKEVPSPETVTLLWSFIVASFAIGGFCGCLCVKFITAIMGRKKGVICSGCIAVVAAVIMLSSKPAKSFEMIIVARILAGFSAGFGWSLHIMYLSEISPKSIRGRVTITSANFTSLGGFVGQLLGLSEILGREDLWNVALSVNACFSVLLVLVFPFLPESPRYLFIEKGDKEACRKALQTLWGPGSYKQEMDEMLIEQERIDAVGRKNPLQLLKDRTVWLQLVTIVLIYWFNQTSGMSVITTFSFDIFMQSGVPENMIRYVTLGLGVCQFITSMFSSFLIERIGRRPLVWGGYAAMCTSWVVVTILLNVKGLSDWVSYISAAMIILILVFFAGGPAVGTLCGEIFIQSDRMAASAIVGMLRWLAIAVMTFSFPFLINSLGSYTFVLLACFCLLAFLYTFFILPETKGKTIVEITEEFKAIMVCRKSSSEETSDTMMSRV</sequence>
<feature type="transmembrane region" description="Helical" evidence="15">
    <location>
        <begin position="289"/>
        <end position="316"/>
    </location>
</feature>
<dbReference type="InParanoid" id="A0A672GRS3"/>
<dbReference type="SUPFAM" id="SSF103473">
    <property type="entry name" value="MFS general substrate transporter"/>
    <property type="match status" value="1"/>
</dbReference>
<dbReference type="GO" id="GO:0046323">
    <property type="term" value="P:D-glucose import"/>
    <property type="evidence" value="ECO:0007669"/>
    <property type="project" value="TreeGrafter"/>
</dbReference>
<feature type="transmembrane region" description="Helical" evidence="15">
    <location>
        <begin position="386"/>
        <end position="411"/>
    </location>
</feature>
<evidence type="ECO:0000256" key="2">
    <source>
        <dbReference type="ARBA" id="ARBA00004135"/>
    </source>
</evidence>
<reference evidence="17" key="2">
    <citation type="submission" date="2025-08" db="UniProtKB">
        <authorList>
            <consortium name="Ensembl"/>
        </authorList>
    </citation>
    <scope>IDENTIFICATION</scope>
</reference>
<dbReference type="InterPro" id="IPR045263">
    <property type="entry name" value="GLUT"/>
</dbReference>
<evidence type="ECO:0000313" key="18">
    <source>
        <dbReference type="Proteomes" id="UP000472267"/>
    </source>
</evidence>
<dbReference type="InterPro" id="IPR020846">
    <property type="entry name" value="MFS_dom"/>
</dbReference>
<comment type="similarity">
    <text evidence="4">Belongs to the major facilitator superfamily. Sugar transporter (TC 2.A.1.1) family. Glucose transporter subfamily.</text>
</comment>
<dbReference type="GO" id="GO:1990539">
    <property type="term" value="P:fructose import across plasma membrane"/>
    <property type="evidence" value="ECO:0007669"/>
    <property type="project" value="UniProtKB-ARBA"/>
</dbReference>
<keyword evidence="18" id="KW-1185">Reference proteome</keyword>
<dbReference type="PANTHER" id="PTHR23503">
    <property type="entry name" value="SOLUTE CARRIER FAMILY 2"/>
    <property type="match status" value="1"/>
</dbReference>
<evidence type="ECO:0000256" key="11">
    <source>
        <dbReference type="ARBA" id="ARBA00023136"/>
    </source>
</evidence>
<evidence type="ECO:0000256" key="3">
    <source>
        <dbReference type="ARBA" id="ARBA00004651"/>
    </source>
</evidence>
<dbReference type="Proteomes" id="UP000472267">
    <property type="component" value="Chromosome 5"/>
</dbReference>
<feature type="transmembrane region" description="Helical" evidence="15">
    <location>
        <begin position="207"/>
        <end position="228"/>
    </location>
</feature>
<dbReference type="GO" id="GO:0042383">
    <property type="term" value="C:sarcolemma"/>
    <property type="evidence" value="ECO:0007669"/>
    <property type="project" value="UniProtKB-SubCell"/>
</dbReference>
<reference evidence="17" key="3">
    <citation type="submission" date="2025-09" db="UniProtKB">
        <authorList>
            <consortium name="Ensembl"/>
        </authorList>
    </citation>
    <scope>IDENTIFICATION</scope>
</reference>
<comment type="catalytic activity">
    <reaction evidence="1">
        <text>D-fructose(out) = D-fructose(in)</text>
        <dbReference type="Rhea" id="RHEA:60372"/>
        <dbReference type="ChEBI" id="CHEBI:37721"/>
    </reaction>
</comment>
<dbReference type="GO" id="GO:0055056">
    <property type="term" value="F:D-glucose transmembrane transporter activity"/>
    <property type="evidence" value="ECO:0007669"/>
    <property type="project" value="TreeGrafter"/>
</dbReference>
<evidence type="ECO:0000256" key="7">
    <source>
        <dbReference type="ARBA" id="ARBA00022475"/>
    </source>
</evidence>
<keyword evidence="7" id="KW-1003">Cell membrane</keyword>
<evidence type="ECO:0000259" key="16">
    <source>
        <dbReference type="PROSITE" id="PS50850"/>
    </source>
</evidence>
<feature type="transmembrane region" description="Helical" evidence="15">
    <location>
        <begin position="177"/>
        <end position="195"/>
    </location>
</feature>
<proteinExistence type="inferred from homology"/>
<feature type="transmembrane region" description="Helical" evidence="15">
    <location>
        <begin position="116"/>
        <end position="132"/>
    </location>
</feature>
<evidence type="ECO:0000313" key="17">
    <source>
        <dbReference type="Ensembl" id="ENSSFAP00005019685.1"/>
    </source>
</evidence>
<feature type="transmembrane region" description="Helical" evidence="15">
    <location>
        <begin position="423"/>
        <end position="447"/>
    </location>
</feature>
<dbReference type="OMA" id="WQFVIPY"/>
<evidence type="ECO:0000256" key="9">
    <source>
        <dbReference type="ARBA" id="ARBA00022692"/>
    </source>
</evidence>
<dbReference type="Ensembl" id="ENSSFAT00005020468.1">
    <property type="protein sequence ID" value="ENSSFAP00005019685.1"/>
    <property type="gene ID" value="ENSSFAG00005010286.1"/>
</dbReference>
<evidence type="ECO:0000256" key="8">
    <source>
        <dbReference type="ARBA" id="ARBA00022597"/>
    </source>
</evidence>
<dbReference type="Gene3D" id="1.20.1250.20">
    <property type="entry name" value="MFS general substrate transporter like domains"/>
    <property type="match status" value="1"/>
</dbReference>
<feature type="transmembrane region" description="Helical" evidence="15">
    <location>
        <begin position="144"/>
        <end position="165"/>
    </location>
</feature>
<keyword evidence="11 15" id="KW-0472">Membrane</keyword>
<dbReference type="PROSITE" id="PS50850">
    <property type="entry name" value="MFS"/>
    <property type="match status" value="1"/>
</dbReference>
<dbReference type="AlphaFoldDB" id="A0A672GRS3"/>
<evidence type="ECO:0000256" key="15">
    <source>
        <dbReference type="SAM" id="Phobius"/>
    </source>
</evidence>
<dbReference type="GO" id="GO:0070837">
    <property type="term" value="P:dehydroascorbic acid transport"/>
    <property type="evidence" value="ECO:0007669"/>
    <property type="project" value="TreeGrafter"/>
</dbReference>
<feature type="transmembrane region" description="Helical" evidence="15">
    <location>
        <begin position="32"/>
        <end position="49"/>
    </location>
</feature>
<organism evidence="17 18">
    <name type="scientific">Salarias fasciatus</name>
    <name type="common">Jewelled blenny</name>
    <name type="synonym">Blennius fasciatus</name>
    <dbReference type="NCBI Taxonomy" id="181472"/>
    <lineage>
        <taxon>Eukaryota</taxon>
        <taxon>Metazoa</taxon>
        <taxon>Chordata</taxon>
        <taxon>Craniata</taxon>
        <taxon>Vertebrata</taxon>
        <taxon>Euteleostomi</taxon>
        <taxon>Actinopterygii</taxon>
        <taxon>Neopterygii</taxon>
        <taxon>Teleostei</taxon>
        <taxon>Neoteleostei</taxon>
        <taxon>Acanthomorphata</taxon>
        <taxon>Ovalentaria</taxon>
        <taxon>Blenniimorphae</taxon>
        <taxon>Blenniiformes</taxon>
        <taxon>Blennioidei</taxon>
        <taxon>Blenniidae</taxon>
        <taxon>Salariinae</taxon>
        <taxon>Salarias</taxon>
    </lineage>
</organism>
<comment type="subcellular location">
    <subcellularLocation>
        <location evidence="2">Cell membrane</location>
        <location evidence="2">Sarcolemma</location>
    </subcellularLocation>
    <subcellularLocation>
        <location evidence="3">Cell membrane</location>
        <topology evidence="3">Multi-pass membrane protein</topology>
    </subcellularLocation>
</comment>
<feature type="transmembrane region" description="Helical" evidence="15">
    <location>
        <begin position="453"/>
        <end position="473"/>
    </location>
</feature>
<keyword evidence="10 15" id="KW-1133">Transmembrane helix</keyword>
<dbReference type="GO" id="GO:0005353">
    <property type="term" value="F:fructose transmembrane transporter activity"/>
    <property type="evidence" value="ECO:0007669"/>
    <property type="project" value="UniProtKB-ARBA"/>
</dbReference>
<protein>
    <recommendedName>
        <fullName evidence="5">Solute carrier family 2, facilitated glucose transporter member 5</fullName>
    </recommendedName>
    <alternativeName>
        <fullName evidence="13">Fructose transporter</fullName>
    </alternativeName>
    <alternativeName>
        <fullName evidence="12">Glucose transporter type 5, small intestine</fullName>
    </alternativeName>
</protein>
<keyword evidence="9 15" id="KW-0812">Transmembrane</keyword>
<gene>
    <name evidence="17" type="primary">LOC115387974</name>
</gene>
<evidence type="ECO:0000256" key="1">
    <source>
        <dbReference type="ARBA" id="ARBA00000590"/>
    </source>
</evidence>
<dbReference type="PANTHER" id="PTHR23503:SF130">
    <property type="entry name" value="SOLUTE CARRIER FAMILY 2 (FACILITATED GLUCOSE TRANSPORTER), MEMBER 9-LIKE 1"/>
    <property type="match status" value="1"/>
</dbReference>
<feature type="transmembrane region" description="Helical" evidence="15">
    <location>
        <begin position="328"/>
        <end position="351"/>
    </location>
</feature>